<organism evidence="1 2">
    <name type="scientific">Flavobacterium ginsengiterrae</name>
    <dbReference type="NCBI Taxonomy" id="871695"/>
    <lineage>
        <taxon>Bacteria</taxon>
        <taxon>Pseudomonadati</taxon>
        <taxon>Bacteroidota</taxon>
        <taxon>Flavobacteriia</taxon>
        <taxon>Flavobacteriales</taxon>
        <taxon>Flavobacteriaceae</taxon>
        <taxon>Flavobacterium</taxon>
    </lineage>
</organism>
<comment type="caution">
    <text evidence="1">The sequence shown here is derived from an EMBL/GenBank/DDBJ whole genome shotgun (WGS) entry which is preliminary data.</text>
</comment>
<evidence type="ECO:0000313" key="1">
    <source>
        <dbReference type="EMBL" id="GAA3760742.1"/>
    </source>
</evidence>
<dbReference type="EMBL" id="BAABDU010000003">
    <property type="protein sequence ID" value="GAA3760742.1"/>
    <property type="molecule type" value="Genomic_DNA"/>
</dbReference>
<gene>
    <name evidence="1" type="ORF">GCM10022423_09800</name>
</gene>
<protein>
    <submittedName>
        <fullName evidence="1">Uncharacterized protein</fullName>
    </submittedName>
</protein>
<proteinExistence type="predicted"/>
<accession>A0ABP7GAQ2</accession>
<dbReference type="Proteomes" id="UP001500748">
    <property type="component" value="Unassembled WGS sequence"/>
</dbReference>
<reference evidence="2" key="1">
    <citation type="journal article" date="2019" name="Int. J. Syst. Evol. Microbiol.">
        <title>The Global Catalogue of Microorganisms (GCM) 10K type strain sequencing project: providing services to taxonomists for standard genome sequencing and annotation.</title>
        <authorList>
            <consortium name="The Broad Institute Genomics Platform"/>
            <consortium name="The Broad Institute Genome Sequencing Center for Infectious Disease"/>
            <person name="Wu L."/>
            <person name="Ma J."/>
        </authorList>
    </citation>
    <scope>NUCLEOTIDE SEQUENCE [LARGE SCALE GENOMIC DNA]</scope>
    <source>
        <strain evidence="2">JCM 17337</strain>
    </source>
</reference>
<sequence length="65" mass="7951">MFKLYKISHFYLRILYGLLNKSEFKVKIVAFCRLTANFIDNLTKLKYFYLKFKYLLTLIDLFVII</sequence>
<keyword evidence="2" id="KW-1185">Reference proteome</keyword>
<evidence type="ECO:0000313" key="2">
    <source>
        <dbReference type="Proteomes" id="UP001500748"/>
    </source>
</evidence>
<name>A0ABP7GAQ2_9FLAO</name>